<accession>A0A918GD86</accession>
<keyword evidence="2" id="KW-0472">Membrane</keyword>
<dbReference type="PANTHER" id="PTHR47691">
    <property type="entry name" value="REGULATOR-RELATED"/>
    <property type="match status" value="1"/>
</dbReference>
<name>A0A918GD86_STRGD</name>
<feature type="compositionally biased region" description="Polar residues" evidence="1">
    <location>
        <begin position="74"/>
        <end position="84"/>
    </location>
</feature>
<feature type="transmembrane region" description="Helical" evidence="2">
    <location>
        <begin position="7"/>
        <end position="27"/>
    </location>
</feature>
<evidence type="ECO:0000256" key="1">
    <source>
        <dbReference type="SAM" id="MobiDB-lite"/>
    </source>
</evidence>
<keyword evidence="4" id="KW-1185">Reference proteome</keyword>
<comment type="caution">
    <text evidence="3">The sequence shown here is derived from an EMBL/GenBank/DDBJ whole genome shotgun (WGS) entry which is preliminary data.</text>
</comment>
<dbReference type="PANTHER" id="PTHR47691:SF3">
    <property type="entry name" value="HTH-TYPE TRANSCRIPTIONAL REGULATOR RV0890C-RELATED"/>
    <property type="match status" value="1"/>
</dbReference>
<evidence type="ECO:0000256" key="2">
    <source>
        <dbReference type="SAM" id="Phobius"/>
    </source>
</evidence>
<dbReference type="InterPro" id="IPR027417">
    <property type="entry name" value="P-loop_NTPase"/>
</dbReference>
<dbReference type="EMBL" id="BMSL01000003">
    <property type="protein sequence ID" value="GGS29658.1"/>
    <property type="molecule type" value="Genomic_DNA"/>
</dbReference>
<evidence type="ECO:0000313" key="3">
    <source>
        <dbReference type="EMBL" id="GGS29658.1"/>
    </source>
</evidence>
<feature type="transmembrane region" description="Helical" evidence="2">
    <location>
        <begin position="47"/>
        <end position="66"/>
    </location>
</feature>
<feature type="region of interest" description="Disordered" evidence="1">
    <location>
        <begin position="70"/>
        <end position="92"/>
    </location>
</feature>
<dbReference type="Proteomes" id="UP000653493">
    <property type="component" value="Unassembled WGS sequence"/>
</dbReference>
<proteinExistence type="predicted"/>
<reference evidence="3" key="1">
    <citation type="journal article" date="2014" name="Int. J. Syst. Evol. Microbiol.">
        <title>Complete genome sequence of Corynebacterium casei LMG S-19264T (=DSM 44701T), isolated from a smear-ripened cheese.</title>
        <authorList>
            <consortium name="US DOE Joint Genome Institute (JGI-PGF)"/>
            <person name="Walter F."/>
            <person name="Albersmeier A."/>
            <person name="Kalinowski J."/>
            <person name="Ruckert C."/>
        </authorList>
    </citation>
    <scope>NUCLEOTIDE SEQUENCE</scope>
    <source>
        <strain evidence="3">JCM 4234</strain>
    </source>
</reference>
<dbReference type="Gene3D" id="3.40.50.300">
    <property type="entry name" value="P-loop containing nucleotide triphosphate hydrolases"/>
    <property type="match status" value="1"/>
</dbReference>
<dbReference type="AlphaFoldDB" id="A0A918GD86"/>
<keyword evidence="2" id="KW-0812">Transmembrane</keyword>
<gene>
    <name evidence="3" type="ORF">GCM10010238_18200</name>
</gene>
<sequence length="217" mass="22310">MRLRRGASVAIVVGGGAVTTLFVGLVTNAVSEESRWPGWLGWIQDHAWASFLLLGGLLVVMSAALAPLSETRDGTPTATPTSCPEASPPQEGPLSAALVLRSLPRDTTVFTDRTAELEALVRSVREAQGRGPALPVHVIDGLPGVGKTAFAVHAAHLMTDRFPDGQLFVNLNGPTTGRSPVQPGDALASLLAAAGVPAGQIPVGDNATAVTEARAAM</sequence>
<keyword evidence="2" id="KW-1133">Transmembrane helix</keyword>
<protein>
    <submittedName>
        <fullName evidence="3">Uncharacterized protein</fullName>
    </submittedName>
</protein>
<organism evidence="3 4">
    <name type="scientific">Streptomyces griseoviridis</name>
    <dbReference type="NCBI Taxonomy" id="45398"/>
    <lineage>
        <taxon>Bacteria</taxon>
        <taxon>Bacillati</taxon>
        <taxon>Actinomycetota</taxon>
        <taxon>Actinomycetes</taxon>
        <taxon>Kitasatosporales</taxon>
        <taxon>Streptomycetaceae</taxon>
        <taxon>Streptomyces</taxon>
    </lineage>
</organism>
<evidence type="ECO:0000313" key="4">
    <source>
        <dbReference type="Proteomes" id="UP000653493"/>
    </source>
</evidence>
<dbReference type="SUPFAM" id="SSF52540">
    <property type="entry name" value="P-loop containing nucleoside triphosphate hydrolases"/>
    <property type="match status" value="1"/>
</dbReference>
<reference evidence="3" key="2">
    <citation type="submission" date="2020-09" db="EMBL/GenBank/DDBJ databases">
        <authorList>
            <person name="Sun Q."/>
            <person name="Ohkuma M."/>
        </authorList>
    </citation>
    <scope>NUCLEOTIDE SEQUENCE</scope>
    <source>
        <strain evidence="3">JCM 4234</strain>
    </source>
</reference>